<sequence>MAVPFAQVGGVDDPRLSEAVDHIGEKNDTVFPAHELNRSDARRMSLIYTDSSIPFEEYHWWANKSREYEQHLKADQGLGNLWQVITGKKPKKEGLAGIVAPASGAAGGDAVAKGAADSEKSTENTPHTWHGKNEPGADRYGITDDEWYNAQRSIRTATWGSIFYLITTDILGPYSVPWAIAQMGYGPGAALYIVFGLLAVYSGLQIWKMFLGLDSTKYPLRNYGDLAMRVYGTGARILVNVLQSFQFFLNVSLLIESNGQGLAQMAAGASGNGFLCFVVAELIFMLAGFILGQIRTLQRLSFLANIAIWLNVIVIIMTMVVTNVYPPNYEAVFTTSAIPKGPIVKSGNWPAGTDLNNRINGLMQGVFSYGGATLFNELLAEMRRPRDFWKGFICAEIFIIAVYLTMGMVVYSAQGQFAYNPAYQGIPSSAYHWQTLGNAVSFISGLIAALLYGNIGVKVLYAAVLRDVFHLPPLNEKKGKWLWVAVVPIYWALAFIIAAAIPQVSNLSAFVGAACILQFTYTFPPILMVGFNSQKDAIRPDEGFDPATGQVIKSDSGFKRFMRGYMVKWHINTFDVLYFLGALTVAGLGIYSSTTAMHETFATTSITSFSCTNPAG</sequence>
<comment type="similarity">
    <text evidence="2">Belongs to the amino acid/polyamine transporter 2 family.</text>
</comment>
<evidence type="ECO:0000313" key="9">
    <source>
        <dbReference type="EMBL" id="KAF2770502.1"/>
    </source>
</evidence>
<dbReference type="PANTHER" id="PTHR22950:SF461">
    <property type="entry name" value="AMINO ACID TRANSPORTER TRANSMEMBRANE DOMAIN-CONTAINING PROTEIN"/>
    <property type="match status" value="1"/>
</dbReference>
<evidence type="ECO:0000256" key="3">
    <source>
        <dbReference type="ARBA" id="ARBA00022692"/>
    </source>
</evidence>
<comment type="subcellular location">
    <subcellularLocation>
        <location evidence="1">Membrane</location>
        <topology evidence="1">Multi-pass membrane protein</topology>
    </subcellularLocation>
</comment>
<accession>A0A6G1LD32</accession>
<dbReference type="EMBL" id="ML995825">
    <property type="protein sequence ID" value="KAF2770502.1"/>
    <property type="molecule type" value="Genomic_DNA"/>
</dbReference>
<feature type="transmembrane region" description="Helical" evidence="7">
    <location>
        <begin position="392"/>
        <end position="413"/>
    </location>
</feature>
<feature type="region of interest" description="Disordered" evidence="6">
    <location>
        <begin position="109"/>
        <end position="137"/>
    </location>
</feature>
<evidence type="ECO:0000256" key="1">
    <source>
        <dbReference type="ARBA" id="ARBA00004141"/>
    </source>
</evidence>
<reference evidence="9" key="1">
    <citation type="journal article" date="2020" name="Stud. Mycol.">
        <title>101 Dothideomycetes genomes: a test case for predicting lifestyles and emergence of pathogens.</title>
        <authorList>
            <person name="Haridas S."/>
            <person name="Albert R."/>
            <person name="Binder M."/>
            <person name="Bloem J."/>
            <person name="Labutti K."/>
            <person name="Salamov A."/>
            <person name="Andreopoulos B."/>
            <person name="Baker S."/>
            <person name="Barry K."/>
            <person name="Bills G."/>
            <person name="Bluhm B."/>
            <person name="Cannon C."/>
            <person name="Castanera R."/>
            <person name="Culley D."/>
            <person name="Daum C."/>
            <person name="Ezra D."/>
            <person name="Gonzalez J."/>
            <person name="Henrissat B."/>
            <person name="Kuo A."/>
            <person name="Liang C."/>
            <person name="Lipzen A."/>
            <person name="Lutzoni F."/>
            <person name="Magnuson J."/>
            <person name="Mondo S."/>
            <person name="Nolan M."/>
            <person name="Ohm R."/>
            <person name="Pangilinan J."/>
            <person name="Park H.-J."/>
            <person name="Ramirez L."/>
            <person name="Alfaro M."/>
            <person name="Sun H."/>
            <person name="Tritt A."/>
            <person name="Yoshinaga Y."/>
            <person name="Zwiers L.-H."/>
            <person name="Turgeon B."/>
            <person name="Goodwin S."/>
            <person name="Spatafora J."/>
            <person name="Crous P."/>
            <person name="Grigoriev I."/>
        </authorList>
    </citation>
    <scope>NUCLEOTIDE SEQUENCE</scope>
    <source>
        <strain evidence="9">CBS 116005</strain>
    </source>
</reference>
<evidence type="ECO:0000256" key="6">
    <source>
        <dbReference type="SAM" id="MobiDB-lite"/>
    </source>
</evidence>
<feature type="transmembrane region" description="Helical" evidence="7">
    <location>
        <begin position="507"/>
        <end position="531"/>
    </location>
</feature>
<feature type="transmembrane region" description="Helical" evidence="7">
    <location>
        <begin position="269"/>
        <end position="290"/>
    </location>
</feature>
<feature type="transmembrane region" description="Helical" evidence="7">
    <location>
        <begin position="362"/>
        <end position="380"/>
    </location>
</feature>
<dbReference type="GO" id="GO:0016020">
    <property type="term" value="C:membrane"/>
    <property type="evidence" value="ECO:0007669"/>
    <property type="project" value="UniProtKB-SubCell"/>
</dbReference>
<dbReference type="InterPro" id="IPR013057">
    <property type="entry name" value="AA_transpt_TM"/>
</dbReference>
<dbReference type="OrthoDB" id="40134at2759"/>
<feature type="domain" description="Amino acid transporter transmembrane" evidence="8">
    <location>
        <begin position="156"/>
        <end position="528"/>
    </location>
</feature>
<dbReference type="GO" id="GO:0015179">
    <property type="term" value="F:L-amino acid transmembrane transporter activity"/>
    <property type="evidence" value="ECO:0007669"/>
    <property type="project" value="TreeGrafter"/>
</dbReference>
<evidence type="ECO:0000259" key="8">
    <source>
        <dbReference type="Pfam" id="PF01490"/>
    </source>
</evidence>
<feature type="transmembrane region" description="Helical" evidence="7">
    <location>
        <begin position="302"/>
        <end position="325"/>
    </location>
</feature>
<organism evidence="9 10">
    <name type="scientific">Teratosphaeria nubilosa</name>
    <dbReference type="NCBI Taxonomy" id="161662"/>
    <lineage>
        <taxon>Eukaryota</taxon>
        <taxon>Fungi</taxon>
        <taxon>Dikarya</taxon>
        <taxon>Ascomycota</taxon>
        <taxon>Pezizomycotina</taxon>
        <taxon>Dothideomycetes</taxon>
        <taxon>Dothideomycetidae</taxon>
        <taxon>Mycosphaerellales</taxon>
        <taxon>Teratosphaeriaceae</taxon>
        <taxon>Teratosphaeria</taxon>
    </lineage>
</organism>
<feature type="transmembrane region" description="Helical" evidence="7">
    <location>
        <begin position="439"/>
        <end position="461"/>
    </location>
</feature>
<evidence type="ECO:0000256" key="4">
    <source>
        <dbReference type="ARBA" id="ARBA00022989"/>
    </source>
</evidence>
<feature type="transmembrane region" description="Helical" evidence="7">
    <location>
        <begin position="189"/>
        <end position="207"/>
    </location>
</feature>
<evidence type="ECO:0000313" key="10">
    <source>
        <dbReference type="Proteomes" id="UP000799436"/>
    </source>
</evidence>
<gene>
    <name evidence="9" type="ORF">EJ03DRAFT_326392</name>
</gene>
<keyword evidence="3 7" id="KW-0812">Transmembrane</keyword>
<feature type="transmembrane region" description="Helical" evidence="7">
    <location>
        <begin position="228"/>
        <end position="249"/>
    </location>
</feature>
<dbReference type="AlphaFoldDB" id="A0A6G1LD32"/>
<protein>
    <recommendedName>
        <fullName evidence="8">Amino acid transporter transmembrane domain-containing protein</fullName>
    </recommendedName>
</protein>
<dbReference type="Pfam" id="PF01490">
    <property type="entry name" value="Aa_trans"/>
    <property type="match status" value="1"/>
</dbReference>
<keyword evidence="5 7" id="KW-0472">Membrane</keyword>
<dbReference type="PANTHER" id="PTHR22950">
    <property type="entry name" value="AMINO ACID TRANSPORTER"/>
    <property type="match status" value="1"/>
</dbReference>
<dbReference type="Proteomes" id="UP000799436">
    <property type="component" value="Unassembled WGS sequence"/>
</dbReference>
<evidence type="ECO:0000256" key="7">
    <source>
        <dbReference type="SAM" id="Phobius"/>
    </source>
</evidence>
<evidence type="ECO:0000256" key="2">
    <source>
        <dbReference type="ARBA" id="ARBA00008066"/>
    </source>
</evidence>
<proteinExistence type="inferred from homology"/>
<feature type="transmembrane region" description="Helical" evidence="7">
    <location>
        <begin position="162"/>
        <end position="183"/>
    </location>
</feature>
<evidence type="ECO:0000256" key="5">
    <source>
        <dbReference type="ARBA" id="ARBA00023136"/>
    </source>
</evidence>
<keyword evidence="10" id="KW-1185">Reference proteome</keyword>
<feature type="transmembrane region" description="Helical" evidence="7">
    <location>
        <begin position="481"/>
        <end position="501"/>
    </location>
</feature>
<feature type="transmembrane region" description="Helical" evidence="7">
    <location>
        <begin position="569"/>
        <end position="591"/>
    </location>
</feature>
<name>A0A6G1LD32_9PEZI</name>
<keyword evidence="4 7" id="KW-1133">Transmembrane helix</keyword>